<feature type="transmembrane region" description="Helical" evidence="1">
    <location>
        <begin position="94"/>
        <end position="121"/>
    </location>
</feature>
<dbReference type="RefSeq" id="WP_322607583.1">
    <property type="nucleotide sequence ID" value="NZ_JARVCO010000004.1"/>
</dbReference>
<keyword evidence="3" id="KW-1185">Reference proteome</keyword>
<comment type="caution">
    <text evidence="2">The sequence shown here is derived from an EMBL/GenBank/DDBJ whole genome shotgun (WGS) entry which is preliminary data.</text>
</comment>
<evidence type="ECO:0000313" key="3">
    <source>
        <dbReference type="Proteomes" id="UP001290861"/>
    </source>
</evidence>
<organism evidence="2 3">
    <name type="scientific">Pontiella agarivorans</name>
    <dbReference type="NCBI Taxonomy" id="3038953"/>
    <lineage>
        <taxon>Bacteria</taxon>
        <taxon>Pseudomonadati</taxon>
        <taxon>Kiritimatiellota</taxon>
        <taxon>Kiritimatiellia</taxon>
        <taxon>Kiritimatiellales</taxon>
        <taxon>Pontiellaceae</taxon>
        <taxon>Pontiella</taxon>
    </lineage>
</organism>
<keyword evidence="1" id="KW-0472">Membrane</keyword>
<keyword evidence="1" id="KW-1133">Transmembrane helix</keyword>
<evidence type="ECO:0000256" key="1">
    <source>
        <dbReference type="SAM" id="Phobius"/>
    </source>
</evidence>
<proteinExistence type="predicted"/>
<keyword evidence="1" id="KW-0812">Transmembrane</keyword>
<gene>
    <name evidence="2" type="ORF">P9H32_04010</name>
</gene>
<protein>
    <recommendedName>
        <fullName evidence="4">DUF4064 domain-containing protein</fullName>
    </recommendedName>
</protein>
<dbReference type="EMBL" id="JARVCO010000004">
    <property type="protein sequence ID" value="MDZ8117780.1"/>
    <property type="molecule type" value="Genomic_DNA"/>
</dbReference>
<dbReference type="PROSITE" id="PS51257">
    <property type="entry name" value="PROKAR_LIPOPROTEIN"/>
    <property type="match status" value="1"/>
</dbReference>
<accession>A0ABU5MUE6</accession>
<reference evidence="2 3" key="1">
    <citation type="journal article" date="2024" name="Appl. Environ. Microbiol.">
        <title>Pontiella agarivorans sp. nov., a novel marine anaerobic bacterium capable of degrading macroalgal polysaccharides and fixing nitrogen.</title>
        <authorList>
            <person name="Liu N."/>
            <person name="Kivenson V."/>
            <person name="Peng X."/>
            <person name="Cui Z."/>
            <person name="Lankiewicz T.S."/>
            <person name="Gosselin K.M."/>
            <person name="English C.J."/>
            <person name="Blair E.M."/>
            <person name="O'Malley M.A."/>
            <person name="Valentine D.L."/>
        </authorList>
    </citation>
    <scope>NUCLEOTIDE SEQUENCE [LARGE SCALE GENOMIC DNA]</scope>
    <source>
        <strain evidence="2 3">NLcol2</strain>
    </source>
</reference>
<evidence type="ECO:0008006" key="4">
    <source>
        <dbReference type="Google" id="ProtNLM"/>
    </source>
</evidence>
<name>A0ABU5MUE6_9BACT</name>
<dbReference type="Proteomes" id="UP001290861">
    <property type="component" value="Unassembled WGS sequence"/>
</dbReference>
<sequence length="142" mass="15674">MNTEETKQLRLLALFHYVAGGITALFSCMPFIHVFMGLAIISGTFFEEADGTPPPAQIGWMFVIMGSLFILTGWVISIGMIVAGRKISQQKSRIYCMVIAGIECMFMPFGTVLGVFTLIALNKESIKDAFQSATHRSNRNIT</sequence>
<evidence type="ECO:0000313" key="2">
    <source>
        <dbReference type="EMBL" id="MDZ8117780.1"/>
    </source>
</evidence>
<feature type="transmembrane region" description="Helical" evidence="1">
    <location>
        <begin position="12"/>
        <end position="40"/>
    </location>
</feature>
<feature type="transmembrane region" description="Helical" evidence="1">
    <location>
        <begin position="60"/>
        <end position="82"/>
    </location>
</feature>